<dbReference type="AlphaFoldDB" id="A0A0P6VM40"/>
<evidence type="ECO:0000256" key="3">
    <source>
        <dbReference type="ARBA" id="ARBA00023239"/>
    </source>
</evidence>
<dbReference type="Proteomes" id="UP000048984">
    <property type="component" value="Unassembled WGS sequence"/>
</dbReference>
<comment type="caution">
    <text evidence="8">The sequence shown here is derived from an EMBL/GenBank/DDBJ whole genome shotgun (WGS) entry which is preliminary data.</text>
</comment>
<reference evidence="8 9" key="1">
    <citation type="submission" date="2015-09" db="EMBL/GenBank/DDBJ databases">
        <authorList>
            <person name="Jackson K.R."/>
            <person name="Lunt B.L."/>
            <person name="Fisher J.N.B."/>
            <person name="Gardner A.V."/>
            <person name="Bailey M.E."/>
            <person name="Deus L.M."/>
            <person name="Earl A.S."/>
            <person name="Gibby P.D."/>
            <person name="Hartmann K.A."/>
            <person name="Liu J.E."/>
            <person name="Manci A.M."/>
            <person name="Nielsen D.A."/>
            <person name="Solomon M.B."/>
            <person name="Breakwell D.P."/>
            <person name="Burnett S.H."/>
            <person name="Grose J.H."/>
        </authorList>
    </citation>
    <scope>NUCLEOTIDE SEQUENCE [LARGE SCALE GENOMIC DNA]</scope>
    <source>
        <strain evidence="8 9">16</strain>
    </source>
</reference>
<keyword evidence="4" id="KW-0704">Schiff base</keyword>
<evidence type="ECO:0000256" key="1">
    <source>
        <dbReference type="ARBA" id="ARBA00003810"/>
    </source>
</evidence>
<evidence type="ECO:0000313" key="9">
    <source>
        <dbReference type="Proteomes" id="UP000048984"/>
    </source>
</evidence>
<evidence type="ECO:0000256" key="5">
    <source>
        <dbReference type="ARBA" id="ARBA00032523"/>
    </source>
</evidence>
<dbReference type="PIRSF" id="PIRSF015957">
    <property type="entry name" value="UCP015957"/>
    <property type="match status" value="1"/>
</dbReference>
<evidence type="ECO:0000256" key="6">
    <source>
        <dbReference type="ARBA" id="ARBA00047628"/>
    </source>
</evidence>
<evidence type="ECO:0000256" key="2">
    <source>
        <dbReference type="ARBA" id="ARBA00012553"/>
    </source>
</evidence>
<gene>
    <name evidence="8" type="ORF">ABB55_08910</name>
</gene>
<evidence type="ECO:0000256" key="4">
    <source>
        <dbReference type="ARBA" id="ARBA00023270"/>
    </source>
</evidence>
<dbReference type="SUPFAM" id="SSF51366">
    <property type="entry name" value="Ribulose-phoshate binding barrel"/>
    <property type="match status" value="1"/>
</dbReference>
<dbReference type="Pfam" id="PF04476">
    <property type="entry name" value="4HFCP_synth"/>
    <property type="match status" value="1"/>
</dbReference>
<dbReference type="EC" id="4.2.3.153" evidence="2"/>
<feature type="active site" description="Proton acceptor" evidence="7">
    <location>
        <position position="85"/>
    </location>
</feature>
<accession>A0A0P6VM40</accession>
<evidence type="ECO:0000313" key="8">
    <source>
        <dbReference type="EMBL" id="KPL52335.1"/>
    </source>
</evidence>
<name>A0A0P6VM40_9HYPH</name>
<protein>
    <recommendedName>
        <fullName evidence="2">(5-formylfuran-3-yl)methyl phosphate synthase</fullName>
        <ecNumber evidence="2">4.2.3.153</ecNumber>
    </recommendedName>
    <alternativeName>
        <fullName evidence="5">4-(hydroxymethyl)-2-furancarboxaldehyde-phosphate synthase</fullName>
    </alternativeName>
</protein>
<organism evidence="8 9">
    <name type="scientific">Prosthecodimorpha hirschii</name>
    <dbReference type="NCBI Taxonomy" id="665126"/>
    <lineage>
        <taxon>Bacteria</taxon>
        <taxon>Pseudomonadati</taxon>
        <taxon>Pseudomonadota</taxon>
        <taxon>Alphaproteobacteria</taxon>
        <taxon>Hyphomicrobiales</taxon>
        <taxon>Ancalomicrobiaceae</taxon>
        <taxon>Prosthecodimorpha</taxon>
    </lineage>
</organism>
<comment type="function">
    <text evidence="1">Catalyzes the formation of 4-(hydroxymethyl)-2-furancarboxaldehyde phosphate (4-HFC-P) from two molecules of glyceraldehyde-3-P (GA-3-P).</text>
</comment>
<reference evidence="8 9" key="2">
    <citation type="submission" date="2015-10" db="EMBL/GenBank/DDBJ databases">
        <title>Draft Genome Sequence of Prosthecomicrobium hirschii ATCC 27832.</title>
        <authorList>
            <person name="Daniel J."/>
            <person name="Givan S.A."/>
            <person name="Brun Y.V."/>
            <person name="Brown P.J."/>
        </authorList>
    </citation>
    <scope>NUCLEOTIDE SEQUENCE [LARGE SCALE GENOMIC DNA]</scope>
    <source>
        <strain evidence="8 9">16</strain>
    </source>
</reference>
<dbReference type="EMBL" id="LJYW01000001">
    <property type="protein sequence ID" value="KPL52335.1"/>
    <property type="molecule type" value="Genomic_DNA"/>
</dbReference>
<feature type="active site" description="Schiff-base intermediate with substrate" evidence="7">
    <location>
        <position position="28"/>
    </location>
</feature>
<dbReference type="InterPro" id="IPR007565">
    <property type="entry name" value="4HFCP_synth"/>
</dbReference>
<proteinExistence type="predicted"/>
<keyword evidence="9" id="KW-1185">Reference proteome</keyword>
<dbReference type="STRING" id="665126.ABB55_08910"/>
<comment type="catalytic activity">
    <reaction evidence="6">
        <text>2 D-glyceraldehyde 3-phosphate = 4-(hydroxymethyl)-2-furancarboxaldehyde phosphate + phosphate + 2 H2O</text>
        <dbReference type="Rhea" id="RHEA:43536"/>
        <dbReference type="ChEBI" id="CHEBI:15377"/>
        <dbReference type="ChEBI" id="CHEBI:43474"/>
        <dbReference type="ChEBI" id="CHEBI:59776"/>
        <dbReference type="ChEBI" id="CHEBI:83407"/>
        <dbReference type="EC" id="4.2.3.153"/>
    </reaction>
</comment>
<keyword evidence="3" id="KW-0456">Lyase</keyword>
<dbReference type="GO" id="GO:0016829">
    <property type="term" value="F:lyase activity"/>
    <property type="evidence" value="ECO:0007669"/>
    <property type="project" value="UniProtKB-KW"/>
</dbReference>
<evidence type="ECO:0000256" key="7">
    <source>
        <dbReference type="PIRSR" id="PIRSR015957-1"/>
    </source>
</evidence>
<dbReference type="InterPro" id="IPR011060">
    <property type="entry name" value="RibuloseP-bd_barrel"/>
</dbReference>
<dbReference type="RefSeq" id="WP_054358498.1">
    <property type="nucleotide sequence ID" value="NZ_LJYW01000001.1"/>
</dbReference>
<sequence length="242" mass="24150">MPNLLVSVADPAEAVRAAAAGADLIDAKDPTAGALGALPVETIRAIREAVGRSRTVTAVIGDLIDSAGVLDAAERVAATGVDMVKVGLFPGPDRAGLVAELGRRLGSRTRLVGVLIADRAPDLALVPAAAAAGFAGIMMDTEGKAGGLLSATGPAERAAFVALARRHGLMVGLAGSLRIADIAGLAALGPDLLGFRGGLCEDFDRRRPLVMDRVAEAAAACRAAGSGRRLVGSPPAALGLTA</sequence>